<accession>A0ABW6UX90</accession>
<gene>
    <name evidence="2" type="ORF">ACFY1D_35600</name>
</gene>
<protein>
    <submittedName>
        <fullName evidence="2">Peptidase inhibitor family I36 protein</fullName>
    </submittedName>
</protein>
<reference evidence="2 3" key="1">
    <citation type="submission" date="2024-10" db="EMBL/GenBank/DDBJ databases">
        <title>The Natural Products Discovery Center: Release of the First 8490 Sequenced Strains for Exploring Actinobacteria Biosynthetic Diversity.</title>
        <authorList>
            <person name="Kalkreuter E."/>
            <person name="Kautsar S.A."/>
            <person name="Yang D."/>
            <person name="Bader C.D."/>
            <person name="Teijaro C.N."/>
            <person name="Fluegel L."/>
            <person name="Davis C.M."/>
            <person name="Simpson J.R."/>
            <person name="Lauterbach L."/>
            <person name="Steele A.D."/>
            <person name="Gui C."/>
            <person name="Meng S."/>
            <person name="Li G."/>
            <person name="Viehrig K."/>
            <person name="Ye F."/>
            <person name="Su P."/>
            <person name="Kiefer A.F."/>
            <person name="Nichols A."/>
            <person name="Cepeda A.J."/>
            <person name="Yan W."/>
            <person name="Fan B."/>
            <person name="Jiang Y."/>
            <person name="Adhikari A."/>
            <person name="Zheng C.-J."/>
            <person name="Schuster L."/>
            <person name="Cowan T.M."/>
            <person name="Smanski M.J."/>
            <person name="Chevrette M.G."/>
            <person name="De Carvalho L.P.S."/>
            <person name="Shen B."/>
        </authorList>
    </citation>
    <scope>NUCLEOTIDE SEQUENCE [LARGE SCALE GENOMIC DNA]</scope>
    <source>
        <strain evidence="2 3">NPDC001390</strain>
    </source>
</reference>
<feature type="chain" id="PRO_5046677006" evidence="1">
    <location>
        <begin position="27"/>
        <end position="224"/>
    </location>
</feature>
<name>A0ABW6UX90_9ACTN</name>
<dbReference type="EMBL" id="JBIAWJ010000028">
    <property type="protein sequence ID" value="MFF4526713.1"/>
    <property type="molecule type" value="Genomic_DNA"/>
</dbReference>
<keyword evidence="1" id="KW-0732">Signal</keyword>
<keyword evidence="3" id="KW-1185">Reference proteome</keyword>
<dbReference type="Pfam" id="PF03995">
    <property type="entry name" value="Inhibitor_I36"/>
    <property type="match status" value="1"/>
</dbReference>
<evidence type="ECO:0000313" key="3">
    <source>
        <dbReference type="Proteomes" id="UP001602058"/>
    </source>
</evidence>
<dbReference type="RefSeq" id="WP_351084261.1">
    <property type="nucleotide sequence ID" value="NZ_JBEOZG010000025.1"/>
</dbReference>
<evidence type="ECO:0000256" key="1">
    <source>
        <dbReference type="SAM" id="SignalP"/>
    </source>
</evidence>
<evidence type="ECO:0000313" key="2">
    <source>
        <dbReference type="EMBL" id="MFF4526713.1"/>
    </source>
</evidence>
<feature type="signal peptide" evidence="1">
    <location>
        <begin position="1"/>
        <end position="26"/>
    </location>
</feature>
<proteinExistence type="predicted"/>
<sequence>MRLARVLVPVATALCALTASATTATAAPEPSVSPEVGLTTPEKEAQLQEQLAKAEPVIATYKGRKINLADGWQGAQACSEVPSGEVYCYDSAEEADQALAAIAPAATRRSGNGITSAKASGGLSPTAAGDCVYGWVCLWENGDFTGRRLQWSAKGTKQLGDWDFRDKASAGCVNRNQSGALVYDARTNLPDPFMVMANGYCYKFIDASYPTGGSFNDKADYLEM</sequence>
<organism evidence="2 3">
    <name type="scientific">Streptomyces bluensis</name>
    <dbReference type="NCBI Taxonomy" id="33897"/>
    <lineage>
        <taxon>Bacteria</taxon>
        <taxon>Bacillati</taxon>
        <taxon>Actinomycetota</taxon>
        <taxon>Actinomycetes</taxon>
        <taxon>Kitasatosporales</taxon>
        <taxon>Streptomycetaceae</taxon>
        <taxon>Streptomyces</taxon>
    </lineage>
</organism>
<comment type="caution">
    <text evidence="2">The sequence shown here is derived from an EMBL/GenBank/DDBJ whole genome shotgun (WGS) entry which is preliminary data.</text>
</comment>
<dbReference type="Proteomes" id="UP001602058">
    <property type="component" value="Unassembled WGS sequence"/>
</dbReference>